<dbReference type="SFLD" id="SFLDS00014">
    <property type="entry name" value="RuBisCO"/>
    <property type="match status" value="1"/>
</dbReference>
<dbReference type="STRING" id="314278.NB231_09083"/>
<dbReference type="SUPFAM" id="SSF51649">
    <property type="entry name" value="RuBisCo, C-terminal domain"/>
    <property type="match status" value="1"/>
</dbReference>
<dbReference type="PANTHER" id="PTHR42704">
    <property type="entry name" value="RIBULOSE BISPHOSPHATE CARBOXYLASE"/>
    <property type="match status" value="1"/>
</dbReference>
<dbReference type="GO" id="GO:0016984">
    <property type="term" value="F:ribulose-bisphosphate carboxylase activity"/>
    <property type="evidence" value="ECO:0007669"/>
    <property type="project" value="InterPro"/>
</dbReference>
<keyword evidence="3" id="KW-1185">Reference proteome</keyword>
<dbReference type="AlphaFoldDB" id="A4BMZ4"/>
<dbReference type="eggNOG" id="COG1850">
    <property type="taxonomic scope" value="Bacteria"/>
</dbReference>
<dbReference type="PANTHER" id="PTHR42704:SF17">
    <property type="entry name" value="RIBULOSE BISPHOSPHATE CARBOXYLASE LARGE CHAIN"/>
    <property type="match status" value="1"/>
</dbReference>
<evidence type="ECO:0000313" key="2">
    <source>
        <dbReference type="EMBL" id="EAR22593.1"/>
    </source>
</evidence>
<name>A4BMZ4_9GAMM</name>
<dbReference type="Proteomes" id="UP000003374">
    <property type="component" value="Unassembled WGS sequence"/>
</dbReference>
<dbReference type="Pfam" id="PF00016">
    <property type="entry name" value="RuBisCO_large"/>
    <property type="match status" value="1"/>
</dbReference>
<dbReference type="InterPro" id="IPR000685">
    <property type="entry name" value="RuBisCO_lsu_C"/>
</dbReference>
<sequence length="366" mass="39687">MTKRFEVVYRLTLSQGESAESKARGIALEQTAELPRELVPDDVMERMVGRVESVAPAGRDQHLACISYSVESIGSELTQCLNVLFGNISLKRGIRIVDIHWPHRLLEAFGGPGHGIAGVRRLTGIENRPLLASALKPMGLRPTQLARLCRDFVLGGLDIVKDDHGLADQASAPFEERVEYCQAAISAANREVDGQTLYFPNVTAAPWELAERAHHAQQAGCVGVLVNPWLTGLDAMRWIRDRFGLVIMAHPALTGAYLHPSHGIAAEVLLGDLFRIAGADAVIYPNAGGRFGFSRALCERINRHLRQPLGELAASFPTPGGGMSIDRAADWAKRYGPDTIFLIGGSLYGQSDLVTASRKLKQAIGG</sequence>
<dbReference type="GO" id="GO:0015977">
    <property type="term" value="P:carbon fixation"/>
    <property type="evidence" value="ECO:0007669"/>
    <property type="project" value="InterPro"/>
</dbReference>
<evidence type="ECO:0000313" key="3">
    <source>
        <dbReference type="Proteomes" id="UP000003374"/>
    </source>
</evidence>
<evidence type="ECO:0000259" key="1">
    <source>
        <dbReference type="Pfam" id="PF00016"/>
    </source>
</evidence>
<gene>
    <name evidence="2" type="ORF">NB231_09083</name>
</gene>
<protein>
    <submittedName>
        <fullName evidence="2">Ribulose-bisphosphate carboxylase-like protein rubisco-like protein</fullName>
    </submittedName>
</protein>
<dbReference type="RefSeq" id="WP_005001686.1">
    <property type="nucleotide sequence ID" value="NZ_CH672427.1"/>
</dbReference>
<dbReference type="Gene3D" id="3.20.20.110">
    <property type="entry name" value="Ribulose bisphosphate carboxylase, large subunit, C-terminal domain"/>
    <property type="match status" value="1"/>
</dbReference>
<reference evidence="2 3" key="1">
    <citation type="submission" date="2006-02" db="EMBL/GenBank/DDBJ databases">
        <authorList>
            <person name="Waterbury J."/>
            <person name="Ferriera S."/>
            <person name="Johnson J."/>
            <person name="Kravitz S."/>
            <person name="Halpern A."/>
            <person name="Remington K."/>
            <person name="Beeson K."/>
            <person name="Tran B."/>
            <person name="Rogers Y.-H."/>
            <person name="Friedman R."/>
            <person name="Venter J.C."/>
        </authorList>
    </citation>
    <scope>NUCLEOTIDE SEQUENCE [LARGE SCALE GENOMIC DNA]</scope>
    <source>
        <strain evidence="2 3">Nb-231</strain>
    </source>
</reference>
<dbReference type="InterPro" id="IPR033966">
    <property type="entry name" value="RuBisCO"/>
</dbReference>
<dbReference type="InterPro" id="IPR036422">
    <property type="entry name" value="RuBisCO_lsu_N_sf"/>
</dbReference>
<feature type="domain" description="Ribulose bisphosphate carboxylase large subunit C-terminal" evidence="1">
    <location>
        <begin position="115"/>
        <end position="353"/>
    </location>
</feature>
<dbReference type="CDD" id="cd08210">
    <property type="entry name" value="RLP_RrRLP"/>
    <property type="match status" value="1"/>
</dbReference>
<proteinExistence type="predicted"/>
<accession>A4BMZ4</accession>
<dbReference type="EMBL" id="AAOF01000002">
    <property type="protein sequence ID" value="EAR22593.1"/>
    <property type="molecule type" value="Genomic_DNA"/>
</dbReference>
<dbReference type="SFLD" id="SFLDG00301">
    <property type="entry name" value="RuBisCO-like_proteins"/>
    <property type="match status" value="1"/>
</dbReference>
<dbReference type="InterPro" id="IPR036376">
    <property type="entry name" value="RuBisCO_lsu_C_sf"/>
</dbReference>
<dbReference type="SUPFAM" id="SSF54966">
    <property type="entry name" value="RuBisCO, large subunit, small (N-terminal) domain"/>
    <property type="match status" value="1"/>
</dbReference>
<dbReference type="HOGENOM" id="CLU_031450_3_1_6"/>
<dbReference type="OrthoDB" id="9770811at2"/>
<dbReference type="Gene3D" id="3.30.70.150">
    <property type="entry name" value="RuBisCO large subunit, N-terminal domain"/>
    <property type="match status" value="1"/>
</dbReference>
<dbReference type="SFLD" id="SFLDF00158">
    <property type="entry name" value="5-methylthio-D-ribulose_1-phos"/>
    <property type="match status" value="1"/>
</dbReference>
<dbReference type="GO" id="GO:0000287">
    <property type="term" value="F:magnesium ion binding"/>
    <property type="evidence" value="ECO:0007669"/>
    <property type="project" value="InterPro"/>
</dbReference>
<comment type="caution">
    <text evidence="2">The sequence shown here is derived from an EMBL/GenBank/DDBJ whole genome shotgun (WGS) entry which is preliminary data.</text>
</comment>
<organism evidence="2 3">
    <name type="scientific">Nitrococcus mobilis Nb-231</name>
    <dbReference type="NCBI Taxonomy" id="314278"/>
    <lineage>
        <taxon>Bacteria</taxon>
        <taxon>Pseudomonadati</taxon>
        <taxon>Pseudomonadota</taxon>
        <taxon>Gammaproteobacteria</taxon>
        <taxon>Chromatiales</taxon>
        <taxon>Ectothiorhodospiraceae</taxon>
        <taxon>Nitrococcus</taxon>
    </lineage>
</organism>